<evidence type="ECO:0000313" key="2">
    <source>
        <dbReference type="Proteomes" id="UP000219994"/>
    </source>
</evidence>
<evidence type="ECO:0000313" key="1">
    <source>
        <dbReference type="EMBL" id="PDQ34979.1"/>
    </source>
</evidence>
<name>A0A2A6FQG9_9MICO</name>
<evidence type="ECO:0008006" key="3">
    <source>
        <dbReference type="Google" id="ProtNLM"/>
    </source>
</evidence>
<proteinExistence type="predicted"/>
<gene>
    <name evidence="1" type="ORF">B5766_08290</name>
</gene>
<accession>A0A2A6FQG9</accession>
<comment type="caution">
    <text evidence="1">The sequence shown here is derived from an EMBL/GenBank/DDBJ whole genome shotgun (WGS) entry which is preliminary data.</text>
</comment>
<dbReference type="EMBL" id="NAEP01000042">
    <property type="protein sequence ID" value="PDQ34979.1"/>
    <property type="molecule type" value="Genomic_DNA"/>
</dbReference>
<dbReference type="Proteomes" id="UP000219994">
    <property type="component" value="Unassembled WGS sequence"/>
</dbReference>
<protein>
    <recommendedName>
        <fullName evidence="3">Bro-N domain-containing protein</fullName>
    </recommendedName>
</protein>
<organism evidence="1 2">
    <name type="scientific">Candidatus Lumbricidiphila eiseniae</name>
    <dbReference type="NCBI Taxonomy" id="1969409"/>
    <lineage>
        <taxon>Bacteria</taxon>
        <taxon>Bacillati</taxon>
        <taxon>Actinomycetota</taxon>
        <taxon>Actinomycetes</taxon>
        <taxon>Micrococcales</taxon>
        <taxon>Microbacteriaceae</taxon>
        <taxon>Candidatus Lumbricidiphila</taxon>
    </lineage>
</organism>
<dbReference type="AlphaFoldDB" id="A0A2A6FQG9"/>
<reference evidence="2" key="1">
    <citation type="submission" date="2017-03" db="EMBL/GenBank/DDBJ databases">
        <authorList>
            <person name="Lund M.B."/>
        </authorList>
    </citation>
    <scope>NUCLEOTIDE SEQUENCE [LARGE SCALE GENOMIC DNA]</scope>
</reference>
<sequence>MNIDVGASLDSLRTVTLEGEEWSARELMPFTGYERWERFRDAISRAIQSVEVSGLDPADHFRGAAKMVLVGSGVSRQVEDYRLTRYGCYILFQNADARKPEIAALQQYFAVQTRKQELTPLRAVPTNFAEALELAAEEARRAEVLEVKVAALTPSAAGGLWAFSGTVRGDFPEHQYRAYGTVITNGSHYGERVCRVA</sequence>